<name>A0A7J8F0V0_ROUAE</name>
<dbReference type="EMBL" id="JACASE010000008">
    <property type="protein sequence ID" value="KAF6441205.1"/>
    <property type="molecule type" value="Genomic_DNA"/>
</dbReference>
<comment type="caution">
    <text evidence="1">The sequence shown here is derived from an EMBL/GenBank/DDBJ whole genome shotgun (WGS) entry which is preliminary data.</text>
</comment>
<sequence length="126" mass="13543">MALGSMDILTLPIHEHGICFHLFVSSSISYNSPSTGLSPWLNSCLGVLLFFGETVNGIVFLISLSDSSGEGPLAEGEYVLNDLLYLIKWGQCGQASLCRASHLFHLISSFSLSPLGSCKVRIVGHN</sequence>
<dbReference type="AlphaFoldDB" id="A0A7J8F0V0"/>
<organism evidence="1 2">
    <name type="scientific">Rousettus aegyptiacus</name>
    <name type="common">Egyptian fruit bat</name>
    <name type="synonym">Pteropus aegyptiacus</name>
    <dbReference type="NCBI Taxonomy" id="9407"/>
    <lineage>
        <taxon>Eukaryota</taxon>
        <taxon>Metazoa</taxon>
        <taxon>Chordata</taxon>
        <taxon>Craniata</taxon>
        <taxon>Vertebrata</taxon>
        <taxon>Euteleostomi</taxon>
        <taxon>Mammalia</taxon>
        <taxon>Eutheria</taxon>
        <taxon>Laurasiatheria</taxon>
        <taxon>Chiroptera</taxon>
        <taxon>Yinpterochiroptera</taxon>
        <taxon>Pteropodoidea</taxon>
        <taxon>Pteropodidae</taxon>
        <taxon>Rousettinae</taxon>
        <taxon>Rousettus</taxon>
    </lineage>
</organism>
<proteinExistence type="predicted"/>
<evidence type="ECO:0000313" key="2">
    <source>
        <dbReference type="Proteomes" id="UP000593571"/>
    </source>
</evidence>
<protein>
    <submittedName>
        <fullName evidence="1">Uncharacterized protein</fullName>
    </submittedName>
</protein>
<keyword evidence="2" id="KW-1185">Reference proteome</keyword>
<evidence type="ECO:0000313" key="1">
    <source>
        <dbReference type="EMBL" id="KAF6441205.1"/>
    </source>
</evidence>
<accession>A0A7J8F0V0</accession>
<reference evidence="1 2" key="1">
    <citation type="journal article" date="2020" name="Nature">
        <title>Six reference-quality genomes reveal evolution of bat adaptations.</title>
        <authorList>
            <person name="Jebb D."/>
            <person name="Huang Z."/>
            <person name="Pippel M."/>
            <person name="Hughes G.M."/>
            <person name="Lavrichenko K."/>
            <person name="Devanna P."/>
            <person name="Winkler S."/>
            <person name="Jermiin L.S."/>
            <person name="Skirmuntt E.C."/>
            <person name="Katzourakis A."/>
            <person name="Burkitt-Gray L."/>
            <person name="Ray D.A."/>
            <person name="Sullivan K.A.M."/>
            <person name="Roscito J.G."/>
            <person name="Kirilenko B.M."/>
            <person name="Davalos L.M."/>
            <person name="Corthals A.P."/>
            <person name="Power M.L."/>
            <person name="Jones G."/>
            <person name="Ransome R.D."/>
            <person name="Dechmann D.K.N."/>
            <person name="Locatelli A.G."/>
            <person name="Puechmaille S.J."/>
            <person name="Fedrigo O."/>
            <person name="Jarvis E.D."/>
            <person name="Hiller M."/>
            <person name="Vernes S.C."/>
            <person name="Myers E.W."/>
            <person name="Teeling E.C."/>
        </authorList>
    </citation>
    <scope>NUCLEOTIDE SEQUENCE [LARGE SCALE GENOMIC DNA]</scope>
    <source>
        <strain evidence="1">MRouAeg1</strain>
        <tissue evidence="1">Muscle</tissue>
    </source>
</reference>
<dbReference type="Proteomes" id="UP000593571">
    <property type="component" value="Unassembled WGS sequence"/>
</dbReference>
<gene>
    <name evidence="1" type="ORF">HJG63_012351</name>
</gene>